<evidence type="ECO:0000256" key="2">
    <source>
        <dbReference type="HAMAP-Rule" id="MF_00048"/>
    </source>
</evidence>
<dbReference type="OrthoDB" id="9802516at2"/>
<dbReference type="NCBIfam" id="NF009154">
    <property type="entry name" value="PRK12497.3-3"/>
    <property type="match status" value="1"/>
</dbReference>
<dbReference type="Gene3D" id="3.40.1350.10">
    <property type="match status" value="1"/>
</dbReference>
<dbReference type="RefSeq" id="WP_146867311.1">
    <property type="nucleotide sequence ID" value="NZ_BKAU01000007.1"/>
</dbReference>
<evidence type="ECO:0000256" key="1">
    <source>
        <dbReference type="ARBA" id="ARBA00006738"/>
    </source>
</evidence>
<comment type="caution">
    <text evidence="3">The sequence shown here is derived from an EMBL/GenBank/DDBJ whole genome shotgun (WGS) entry which is preliminary data.</text>
</comment>
<dbReference type="PANTHER" id="PTHR34039:SF1">
    <property type="entry name" value="UPF0102 PROTEIN YRAN"/>
    <property type="match status" value="1"/>
</dbReference>
<evidence type="ECO:0000313" key="4">
    <source>
        <dbReference type="Proteomes" id="UP000321436"/>
    </source>
</evidence>
<reference evidence="3 4" key="1">
    <citation type="submission" date="2019-07" db="EMBL/GenBank/DDBJ databases">
        <title>Whole genome shotgun sequence of Chitinophaga cymbidii NBRC 109752.</title>
        <authorList>
            <person name="Hosoyama A."/>
            <person name="Uohara A."/>
            <person name="Ohji S."/>
            <person name="Ichikawa N."/>
        </authorList>
    </citation>
    <scope>NUCLEOTIDE SEQUENCE [LARGE SCALE GENOMIC DNA]</scope>
    <source>
        <strain evidence="3 4">NBRC 109752</strain>
    </source>
</reference>
<sequence length="118" mass="13612">MASHHELGKKGEQLAVSFLRQKQYEILHCNWTWGRREIDIVARQQDTIVFVEVKTRSSQSFGMPEEAVHHRKAEHLLLAADRYLEQYDLQPSAIRFDIISITATAAGPQEILHLEDAF</sequence>
<comment type="similarity">
    <text evidence="1 2">Belongs to the UPF0102 family.</text>
</comment>
<dbReference type="SUPFAM" id="SSF52980">
    <property type="entry name" value="Restriction endonuclease-like"/>
    <property type="match status" value="1"/>
</dbReference>
<dbReference type="CDD" id="cd20736">
    <property type="entry name" value="PoNe_Nuclease"/>
    <property type="match status" value="1"/>
</dbReference>
<dbReference type="NCBIfam" id="NF009150">
    <property type="entry name" value="PRK12497.1-3"/>
    <property type="match status" value="1"/>
</dbReference>
<accession>A0A512RSM1</accession>
<dbReference type="InterPro" id="IPR011335">
    <property type="entry name" value="Restrct_endonuc-II-like"/>
</dbReference>
<dbReference type="InterPro" id="IPR011856">
    <property type="entry name" value="tRNA_endonuc-like_dom_sf"/>
</dbReference>
<evidence type="ECO:0000313" key="3">
    <source>
        <dbReference type="EMBL" id="GEP98698.1"/>
    </source>
</evidence>
<dbReference type="HAMAP" id="MF_00048">
    <property type="entry name" value="UPF0102"/>
    <property type="match status" value="1"/>
</dbReference>
<keyword evidence="4" id="KW-1185">Reference proteome</keyword>
<dbReference type="Proteomes" id="UP000321436">
    <property type="component" value="Unassembled WGS sequence"/>
</dbReference>
<proteinExistence type="inferred from homology"/>
<dbReference type="InterPro" id="IPR003509">
    <property type="entry name" value="UPF0102_YraN-like"/>
</dbReference>
<organism evidence="3 4">
    <name type="scientific">Chitinophaga cymbidii</name>
    <dbReference type="NCBI Taxonomy" id="1096750"/>
    <lineage>
        <taxon>Bacteria</taxon>
        <taxon>Pseudomonadati</taxon>
        <taxon>Bacteroidota</taxon>
        <taxon>Chitinophagia</taxon>
        <taxon>Chitinophagales</taxon>
        <taxon>Chitinophagaceae</taxon>
        <taxon>Chitinophaga</taxon>
    </lineage>
</organism>
<dbReference type="EMBL" id="BKAU01000007">
    <property type="protein sequence ID" value="GEP98698.1"/>
    <property type="molecule type" value="Genomic_DNA"/>
</dbReference>
<name>A0A512RSM1_9BACT</name>
<protein>
    <recommendedName>
        <fullName evidence="2">UPF0102 protein CCY01nite_49580</fullName>
    </recommendedName>
</protein>
<dbReference type="NCBIfam" id="TIGR00252">
    <property type="entry name" value="YraN family protein"/>
    <property type="match status" value="1"/>
</dbReference>
<dbReference type="Pfam" id="PF02021">
    <property type="entry name" value="UPF0102"/>
    <property type="match status" value="1"/>
</dbReference>
<dbReference type="AlphaFoldDB" id="A0A512RSM1"/>
<gene>
    <name evidence="3" type="ORF">CCY01nite_49580</name>
</gene>
<dbReference type="PANTHER" id="PTHR34039">
    <property type="entry name" value="UPF0102 PROTEIN YRAN"/>
    <property type="match status" value="1"/>
</dbReference>
<dbReference type="GO" id="GO:0003676">
    <property type="term" value="F:nucleic acid binding"/>
    <property type="evidence" value="ECO:0007669"/>
    <property type="project" value="InterPro"/>
</dbReference>